<protein>
    <submittedName>
        <fullName evidence="16">TonB-dependent receptor</fullName>
    </submittedName>
</protein>
<comment type="caution">
    <text evidence="16">The sequence shown here is derived from an EMBL/GenBank/DDBJ whole genome shotgun (WGS) entry which is preliminary data.</text>
</comment>
<keyword evidence="5 11" id="KW-0812">Transmembrane</keyword>
<evidence type="ECO:0000256" key="11">
    <source>
        <dbReference type="PROSITE-ProRule" id="PRU01360"/>
    </source>
</evidence>
<evidence type="ECO:0000313" key="17">
    <source>
        <dbReference type="Proteomes" id="UP000680067"/>
    </source>
</evidence>
<comment type="similarity">
    <text evidence="11 12">Belongs to the TonB-dependent receptor family.</text>
</comment>
<evidence type="ECO:0000256" key="4">
    <source>
        <dbReference type="ARBA" id="ARBA00022496"/>
    </source>
</evidence>
<gene>
    <name evidence="16" type="ORF">KDM89_16875</name>
</gene>
<dbReference type="CDD" id="cd01347">
    <property type="entry name" value="ligand_gated_channel"/>
    <property type="match status" value="1"/>
</dbReference>
<keyword evidence="3 11" id="KW-1134">Transmembrane beta strand</keyword>
<keyword evidence="2 11" id="KW-0813">Transport</keyword>
<keyword evidence="13" id="KW-0732">Signal</keyword>
<evidence type="ECO:0000313" key="16">
    <source>
        <dbReference type="EMBL" id="MBR7783822.1"/>
    </source>
</evidence>
<evidence type="ECO:0000256" key="8">
    <source>
        <dbReference type="ARBA" id="ARBA00023077"/>
    </source>
</evidence>
<dbReference type="GO" id="GO:0006826">
    <property type="term" value="P:iron ion transport"/>
    <property type="evidence" value="ECO:0007669"/>
    <property type="project" value="UniProtKB-KW"/>
</dbReference>
<dbReference type="InterPro" id="IPR039426">
    <property type="entry name" value="TonB-dep_rcpt-like"/>
</dbReference>
<feature type="domain" description="TonB-dependent receptor-like beta-barrel" evidence="14">
    <location>
        <begin position="330"/>
        <end position="720"/>
    </location>
</feature>
<evidence type="ECO:0000259" key="15">
    <source>
        <dbReference type="Pfam" id="PF07715"/>
    </source>
</evidence>
<feature type="chain" id="PRO_5036746413" evidence="13">
    <location>
        <begin position="26"/>
        <end position="759"/>
    </location>
</feature>
<keyword evidence="4" id="KW-0410">Iron transport</keyword>
<dbReference type="InterPro" id="IPR036942">
    <property type="entry name" value="Beta-barrel_TonB_sf"/>
</dbReference>
<dbReference type="Pfam" id="PF07715">
    <property type="entry name" value="Plug"/>
    <property type="match status" value="1"/>
</dbReference>
<dbReference type="SUPFAM" id="SSF56935">
    <property type="entry name" value="Porins"/>
    <property type="match status" value="1"/>
</dbReference>
<feature type="domain" description="TonB-dependent receptor plug" evidence="15">
    <location>
        <begin position="50"/>
        <end position="163"/>
    </location>
</feature>
<dbReference type="EMBL" id="JAGSPN010000015">
    <property type="protein sequence ID" value="MBR7783822.1"/>
    <property type="molecule type" value="Genomic_DNA"/>
</dbReference>
<evidence type="ECO:0000256" key="3">
    <source>
        <dbReference type="ARBA" id="ARBA00022452"/>
    </source>
</evidence>
<keyword evidence="16" id="KW-0675">Receptor</keyword>
<dbReference type="PANTHER" id="PTHR32552:SF81">
    <property type="entry name" value="TONB-DEPENDENT OUTER MEMBRANE RECEPTOR"/>
    <property type="match status" value="1"/>
</dbReference>
<dbReference type="PANTHER" id="PTHR32552">
    <property type="entry name" value="FERRICHROME IRON RECEPTOR-RELATED"/>
    <property type="match status" value="1"/>
</dbReference>
<organism evidence="16 17">
    <name type="scientific">Undibacterium luofuense</name>
    <dbReference type="NCBI Taxonomy" id="2828733"/>
    <lineage>
        <taxon>Bacteria</taxon>
        <taxon>Pseudomonadati</taxon>
        <taxon>Pseudomonadota</taxon>
        <taxon>Betaproteobacteria</taxon>
        <taxon>Burkholderiales</taxon>
        <taxon>Oxalobacteraceae</taxon>
        <taxon>Undibacterium</taxon>
    </lineage>
</organism>
<sequence length="759" mass="83450">MTALQKMFACCTCSVMSLISPLSMAQTPAGKSEAADNTVVISAQKREETLQRSAISVSAITAEQLQNSGIQTVSDVARLVPGLNVVSSGPGQNILIMRGIASSAGSAGTVGYYLDNTPVAAASNASLLSLRGVLDPAMLDIQRVEVLRGPQGSLYGSSSMGGTVRYISKMPLPNRSEWDYRQSVSHTESGGWNTQLSAVTNLPLIEDTLAARVALFYRWQDGFIRRVTINPDNLLALPDNMQSSKANTEKTTGIKSSLRWWLPDGLSITATALHQRTVTGAPFQVDAPPGSISNPVQTRLVAEPGTQISAIASIDIRKQFEQFELLSSTSYYYRSVTIDEDASRVINAFFSPPQTRIYPVVMTGNYTNREFTQEFRFTSDWQGPWQFVGGAYYHHVNAPLASQIPVTDGYNAAFGTAYQSFFKGSRLATTAETALFGEASYQFSNNWSARAGLRAFRIHQSFAQQVDGEFVGGKPSGVTGDAADHGINPKLNLSWQATPDQLWFVTASKGYRAGGPNNPAPEATCGNEVRSLNLNNDALRKFSPDSVWNYEIGSKTSWDQRRFTLNATAYQMNWQDIQQQIVLQCGFNLTANFGSATSKGLELELAYRPAPQWQWNLTLNHTRARLNNDVPGTPAKRGDRIPDVPEWTMALGAEYRGFSVWQRPAFVRLDHSYTGSANFLYDRNSPFYQRGSYQLTRLMLGLQEPDRGKGWSAQVFVDNLFNRQGATGLPVAISADLPDTRRIAVIRPRTIGISLHWRG</sequence>
<evidence type="ECO:0000256" key="2">
    <source>
        <dbReference type="ARBA" id="ARBA00022448"/>
    </source>
</evidence>
<dbReference type="InterPro" id="IPR000531">
    <property type="entry name" value="Beta-barrel_TonB"/>
</dbReference>
<evidence type="ECO:0000256" key="5">
    <source>
        <dbReference type="ARBA" id="ARBA00022692"/>
    </source>
</evidence>
<dbReference type="Gene3D" id="2.40.170.20">
    <property type="entry name" value="TonB-dependent receptor, beta-barrel domain"/>
    <property type="match status" value="1"/>
</dbReference>
<dbReference type="GO" id="GO:0009279">
    <property type="term" value="C:cell outer membrane"/>
    <property type="evidence" value="ECO:0007669"/>
    <property type="project" value="UniProtKB-SubCell"/>
</dbReference>
<evidence type="ECO:0000256" key="9">
    <source>
        <dbReference type="ARBA" id="ARBA00023136"/>
    </source>
</evidence>
<keyword evidence="7" id="KW-0406">Ion transport</keyword>
<name>A0A941I6F1_9BURK</name>
<comment type="subcellular location">
    <subcellularLocation>
        <location evidence="1 11">Cell outer membrane</location>
        <topology evidence="1 11">Multi-pass membrane protein</topology>
    </subcellularLocation>
</comment>
<evidence type="ECO:0000256" key="13">
    <source>
        <dbReference type="SAM" id="SignalP"/>
    </source>
</evidence>
<feature type="signal peptide" evidence="13">
    <location>
        <begin position="1"/>
        <end position="25"/>
    </location>
</feature>
<keyword evidence="10 11" id="KW-0998">Cell outer membrane</keyword>
<keyword evidence="17" id="KW-1185">Reference proteome</keyword>
<keyword evidence="9 11" id="KW-0472">Membrane</keyword>
<dbReference type="RefSeq" id="WP_212689095.1">
    <property type="nucleotide sequence ID" value="NZ_JAGSPN010000015.1"/>
</dbReference>
<evidence type="ECO:0000259" key="14">
    <source>
        <dbReference type="Pfam" id="PF00593"/>
    </source>
</evidence>
<dbReference type="Pfam" id="PF00593">
    <property type="entry name" value="TonB_dep_Rec_b-barrel"/>
    <property type="match status" value="1"/>
</dbReference>
<proteinExistence type="inferred from homology"/>
<evidence type="ECO:0000256" key="6">
    <source>
        <dbReference type="ARBA" id="ARBA00023004"/>
    </source>
</evidence>
<dbReference type="PROSITE" id="PS52016">
    <property type="entry name" value="TONB_DEPENDENT_REC_3"/>
    <property type="match status" value="1"/>
</dbReference>
<evidence type="ECO:0000256" key="1">
    <source>
        <dbReference type="ARBA" id="ARBA00004571"/>
    </source>
</evidence>
<keyword evidence="6" id="KW-0408">Iron</keyword>
<dbReference type="InterPro" id="IPR012910">
    <property type="entry name" value="Plug_dom"/>
</dbReference>
<evidence type="ECO:0000256" key="12">
    <source>
        <dbReference type="RuleBase" id="RU003357"/>
    </source>
</evidence>
<evidence type="ECO:0000256" key="7">
    <source>
        <dbReference type="ARBA" id="ARBA00023065"/>
    </source>
</evidence>
<evidence type="ECO:0000256" key="10">
    <source>
        <dbReference type="ARBA" id="ARBA00023237"/>
    </source>
</evidence>
<dbReference type="Proteomes" id="UP000680067">
    <property type="component" value="Unassembled WGS sequence"/>
</dbReference>
<keyword evidence="8 12" id="KW-0798">TonB box</keyword>
<dbReference type="AlphaFoldDB" id="A0A941I6F1"/>
<accession>A0A941I6F1</accession>
<reference evidence="16" key="1">
    <citation type="submission" date="2021-04" db="EMBL/GenBank/DDBJ databases">
        <title>novel species isolated from subtropical streams in China.</title>
        <authorList>
            <person name="Lu H."/>
        </authorList>
    </citation>
    <scope>NUCLEOTIDE SEQUENCE</scope>
    <source>
        <strain evidence="16">LFS511W</strain>
    </source>
</reference>